<dbReference type="Proteomes" id="UP001066276">
    <property type="component" value="Chromosome 1_2"/>
</dbReference>
<name>A0AAV7W0E9_PLEWA</name>
<comment type="caution">
    <text evidence="2">The sequence shown here is derived from an EMBL/GenBank/DDBJ whole genome shotgun (WGS) entry which is preliminary data.</text>
</comment>
<proteinExistence type="predicted"/>
<evidence type="ECO:0000313" key="3">
    <source>
        <dbReference type="Proteomes" id="UP001066276"/>
    </source>
</evidence>
<evidence type="ECO:0000256" key="1">
    <source>
        <dbReference type="SAM" id="MobiDB-lite"/>
    </source>
</evidence>
<organism evidence="2 3">
    <name type="scientific">Pleurodeles waltl</name>
    <name type="common">Iberian ribbed newt</name>
    <dbReference type="NCBI Taxonomy" id="8319"/>
    <lineage>
        <taxon>Eukaryota</taxon>
        <taxon>Metazoa</taxon>
        <taxon>Chordata</taxon>
        <taxon>Craniata</taxon>
        <taxon>Vertebrata</taxon>
        <taxon>Euteleostomi</taxon>
        <taxon>Amphibia</taxon>
        <taxon>Batrachia</taxon>
        <taxon>Caudata</taxon>
        <taxon>Salamandroidea</taxon>
        <taxon>Salamandridae</taxon>
        <taxon>Pleurodelinae</taxon>
        <taxon>Pleurodeles</taxon>
    </lineage>
</organism>
<feature type="compositionally biased region" description="Basic and acidic residues" evidence="1">
    <location>
        <begin position="34"/>
        <end position="50"/>
    </location>
</feature>
<sequence length="76" mass="8126">MALQPLGPAPASRASGRRVEFPLRPIWPRLFRPPGREQEGRRGAAARDESATGAAPPARRRARHEPPGPGLGSPDS</sequence>
<reference evidence="2" key="1">
    <citation type="journal article" date="2022" name="bioRxiv">
        <title>Sequencing and chromosome-scale assembly of the giantPleurodeles waltlgenome.</title>
        <authorList>
            <person name="Brown T."/>
            <person name="Elewa A."/>
            <person name="Iarovenko S."/>
            <person name="Subramanian E."/>
            <person name="Araus A.J."/>
            <person name="Petzold A."/>
            <person name="Susuki M."/>
            <person name="Suzuki K.-i.T."/>
            <person name="Hayashi T."/>
            <person name="Toyoda A."/>
            <person name="Oliveira C."/>
            <person name="Osipova E."/>
            <person name="Leigh N.D."/>
            <person name="Simon A."/>
            <person name="Yun M.H."/>
        </authorList>
    </citation>
    <scope>NUCLEOTIDE SEQUENCE</scope>
    <source>
        <strain evidence="2">20211129_DDA</strain>
        <tissue evidence="2">Liver</tissue>
    </source>
</reference>
<feature type="region of interest" description="Disordered" evidence="1">
    <location>
        <begin position="1"/>
        <end position="76"/>
    </location>
</feature>
<evidence type="ECO:0000313" key="2">
    <source>
        <dbReference type="EMBL" id="KAJ1205997.1"/>
    </source>
</evidence>
<keyword evidence="3" id="KW-1185">Reference proteome</keyword>
<dbReference type="EMBL" id="JANPWB010000002">
    <property type="protein sequence ID" value="KAJ1205997.1"/>
    <property type="molecule type" value="Genomic_DNA"/>
</dbReference>
<protein>
    <submittedName>
        <fullName evidence="2">Uncharacterized protein</fullName>
    </submittedName>
</protein>
<gene>
    <name evidence="2" type="ORF">NDU88_001413</name>
</gene>
<dbReference type="AlphaFoldDB" id="A0AAV7W0E9"/>
<accession>A0AAV7W0E9</accession>